<name>A0A286RM49_9BACT</name>
<dbReference type="Pfam" id="PF03787">
    <property type="entry name" value="RAMPs"/>
    <property type="match status" value="2"/>
</dbReference>
<dbReference type="GO" id="GO:0051607">
    <property type="term" value="P:defense response to virus"/>
    <property type="evidence" value="ECO:0007669"/>
    <property type="project" value="UniProtKB-KW"/>
</dbReference>
<organism evidence="3 4">
    <name type="scientific">Thermogutta terrifontis</name>
    <dbReference type="NCBI Taxonomy" id="1331910"/>
    <lineage>
        <taxon>Bacteria</taxon>
        <taxon>Pseudomonadati</taxon>
        <taxon>Planctomycetota</taxon>
        <taxon>Planctomycetia</taxon>
        <taxon>Pirellulales</taxon>
        <taxon>Thermoguttaceae</taxon>
        <taxon>Thermogutta</taxon>
    </lineage>
</organism>
<dbReference type="KEGG" id="ttf:THTE_4431"/>
<dbReference type="EMBL" id="CP018477">
    <property type="protein sequence ID" value="ASV77032.1"/>
    <property type="molecule type" value="Genomic_DNA"/>
</dbReference>
<dbReference type="CDD" id="cd09726">
    <property type="entry name" value="RAMP_I_III"/>
    <property type="match status" value="2"/>
</dbReference>
<sequence>MPHSLWSPDTSRRIIARIVVEGDLILQTPAHFSNGDTDELTDMPLLVDPLDGKTALLTGASIAGALRSYLRDREHGYGRPADPNSASVLLFGSLKGDDDGEQSPLIVDDALGKQGTFGIEMRDGVRIDPKSRTAQQHRLFDLQLWPAGTTFPLRFELLIREGDDASALKRALATALAGFNDGGITLGARKRRGYGRVSVAGWRVKTYDLTHADELLDWIEHGDEPLTNVTPVADIVTALDIAALVDDQREFFHISATFLLDGSLLIRSGSGQDDRGPDMVHLHARQADGTRKPVLSGTSLAGALRTRALKIANTLDTSHNRTRAEALVDAMFGADMDKVQKRRQQGDTGATPFASRVMVTETVMQNVKTDLVQHRVSIDRFTGGARETALFSEQPAFGGNDTNVTIDLRLVNPTDHEIGLLLLLLKDLWTGDLPLGGESSVGRGRLSGERATLTLQRNGAPITWKIITSGHGLTIVGDRNQLERFVAALNRHLQEVKT</sequence>
<proteinExistence type="predicted"/>
<reference evidence="3 4" key="1">
    <citation type="journal article" name="Front. Microbiol.">
        <title>Sugar Metabolism of the First Thermophilic Planctomycete Thermogutta terrifontis: Comparative Genomic and Transcriptomic Approaches.</title>
        <authorList>
            <person name="Elcheninov A.G."/>
            <person name="Menzel P."/>
            <person name="Gudbergsdottir S.R."/>
            <person name="Slesarev A.I."/>
            <person name="Kadnikov V.V."/>
            <person name="Krogh A."/>
            <person name="Bonch-Osmolovskaya E.A."/>
            <person name="Peng X."/>
            <person name="Kublanov I.V."/>
        </authorList>
    </citation>
    <scope>NUCLEOTIDE SEQUENCE [LARGE SCALE GENOMIC DNA]</scope>
    <source>
        <strain evidence="3 4">R1</strain>
    </source>
</reference>
<protein>
    <submittedName>
        <fullName evidence="3">DUF324 domain-containing protein</fullName>
    </submittedName>
</protein>
<feature type="domain" description="CRISPR type III-associated protein" evidence="2">
    <location>
        <begin position="269"/>
        <end position="447"/>
    </location>
</feature>
<dbReference type="RefSeq" id="WP_095416663.1">
    <property type="nucleotide sequence ID" value="NZ_CP018477.1"/>
</dbReference>
<feature type="domain" description="CRISPR type III-associated protein" evidence="2">
    <location>
        <begin position="27"/>
        <end position="198"/>
    </location>
</feature>
<dbReference type="OrthoDB" id="1063910at2"/>
<dbReference type="Proteomes" id="UP000215086">
    <property type="component" value="Chromosome"/>
</dbReference>
<dbReference type="InterPro" id="IPR005537">
    <property type="entry name" value="RAMP_III_fam"/>
</dbReference>
<evidence type="ECO:0000256" key="1">
    <source>
        <dbReference type="ARBA" id="ARBA00023118"/>
    </source>
</evidence>
<dbReference type="PANTHER" id="PTHR35579:SF6">
    <property type="entry name" value="DUF324 DOMAIN-CONTAINING PROTEIN"/>
    <property type="match status" value="1"/>
</dbReference>
<dbReference type="PANTHER" id="PTHR35579">
    <property type="entry name" value="CRISPR SYSTEM CMS ENDORIBONUCLEASE CSM3"/>
    <property type="match status" value="1"/>
</dbReference>
<accession>A0A286RM49</accession>
<dbReference type="AlphaFoldDB" id="A0A286RM49"/>
<evidence type="ECO:0000313" key="3">
    <source>
        <dbReference type="EMBL" id="ASV77032.1"/>
    </source>
</evidence>
<evidence type="ECO:0000259" key="2">
    <source>
        <dbReference type="Pfam" id="PF03787"/>
    </source>
</evidence>
<evidence type="ECO:0000313" key="4">
    <source>
        <dbReference type="Proteomes" id="UP000215086"/>
    </source>
</evidence>
<keyword evidence="4" id="KW-1185">Reference proteome</keyword>
<dbReference type="InterPro" id="IPR052216">
    <property type="entry name" value="CRISPR_Csm3_endoribonuclease"/>
</dbReference>
<gene>
    <name evidence="3" type="ORF">THTE_4431</name>
</gene>
<keyword evidence="1" id="KW-0051">Antiviral defense</keyword>